<dbReference type="InterPro" id="IPR012334">
    <property type="entry name" value="Pectin_lyas_fold"/>
</dbReference>
<name>A0A1H8K6U9_9ACTN</name>
<dbReference type="PANTHER" id="PTHR36453">
    <property type="entry name" value="SECRETED PROTEIN-RELATED"/>
    <property type="match status" value="1"/>
</dbReference>
<keyword evidence="3" id="KW-1185">Reference proteome</keyword>
<evidence type="ECO:0008006" key="4">
    <source>
        <dbReference type="Google" id="ProtNLM"/>
    </source>
</evidence>
<dbReference type="Gene3D" id="2.60.120.260">
    <property type="entry name" value="Galactose-binding domain-like"/>
    <property type="match status" value="2"/>
</dbReference>
<dbReference type="EMBL" id="FODD01000012">
    <property type="protein sequence ID" value="SEN88565.1"/>
    <property type="molecule type" value="Genomic_DNA"/>
</dbReference>
<dbReference type="InterPro" id="IPR011050">
    <property type="entry name" value="Pectin_lyase_fold/virulence"/>
</dbReference>
<feature type="signal peptide" evidence="1">
    <location>
        <begin position="1"/>
        <end position="27"/>
    </location>
</feature>
<proteinExistence type="predicted"/>
<keyword evidence="1" id="KW-0732">Signal</keyword>
<organism evidence="2 3">
    <name type="scientific">Actinacidiphila rubida</name>
    <dbReference type="NCBI Taxonomy" id="310780"/>
    <lineage>
        <taxon>Bacteria</taxon>
        <taxon>Bacillati</taxon>
        <taxon>Actinomycetota</taxon>
        <taxon>Actinomycetes</taxon>
        <taxon>Kitasatosporales</taxon>
        <taxon>Streptomycetaceae</taxon>
        <taxon>Actinacidiphila</taxon>
    </lineage>
</organism>
<dbReference type="RefSeq" id="WP_069461896.1">
    <property type="nucleotide sequence ID" value="NZ_FODD01000012.1"/>
</dbReference>
<protein>
    <recommendedName>
        <fullName evidence="4">Carbohydrate esterase 2 N-terminal domain-containing protein</fullName>
    </recommendedName>
</protein>
<dbReference type="SUPFAM" id="SSF51126">
    <property type="entry name" value="Pectin lyase-like"/>
    <property type="match status" value="1"/>
</dbReference>
<accession>A0A1H8K6U9</accession>
<reference evidence="2 3" key="1">
    <citation type="submission" date="2016-10" db="EMBL/GenBank/DDBJ databases">
        <authorList>
            <person name="de Groot N.N."/>
        </authorList>
    </citation>
    <scope>NUCLEOTIDE SEQUENCE [LARGE SCALE GENOMIC DNA]</scope>
    <source>
        <strain evidence="2 3">CGMCC 4.2026</strain>
    </source>
</reference>
<dbReference type="AlphaFoldDB" id="A0A1H8K6U9"/>
<dbReference type="Proteomes" id="UP000181951">
    <property type="component" value="Unassembled WGS sequence"/>
</dbReference>
<dbReference type="SMART" id="SM00710">
    <property type="entry name" value="PbH1"/>
    <property type="match status" value="6"/>
</dbReference>
<dbReference type="PANTHER" id="PTHR36453:SF1">
    <property type="entry name" value="RIGHT HANDED BETA HELIX DOMAIN-CONTAINING PROTEIN"/>
    <property type="match status" value="1"/>
</dbReference>
<feature type="chain" id="PRO_5010354261" description="Carbohydrate esterase 2 N-terminal domain-containing protein" evidence="1">
    <location>
        <begin position="28"/>
        <end position="871"/>
    </location>
</feature>
<dbReference type="Gene3D" id="2.160.20.10">
    <property type="entry name" value="Single-stranded right-handed beta-helix, Pectin lyase-like"/>
    <property type="match status" value="1"/>
</dbReference>
<evidence type="ECO:0000313" key="2">
    <source>
        <dbReference type="EMBL" id="SEN88565.1"/>
    </source>
</evidence>
<evidence type="ECO:0000256" key="1">
    <source>
        <dbReference type="SAM" id="SignalP"/>
    </source>
</evidence>
<dbReference type="InterPro" id="IPR006626">
    <property type="entry name" value="PbH1"/>
</dbReference>
<sequence length="871" mass="90693">MPRAVVACLLAVVATTFGVVGGSSAGAAPPTDTLSVAPDGHGTACSTHSPCALDTARDQARSLVPTAPGDVVVELQGGTYRLTSPFRLGVQDSGRPGHPVVYQAAAGQQPVLTGAVKVTGFTRVDAARNIYRADVPAGTAARELFVNGVRADRDRGPRDPSGFSVTSTGFTTADPAYASWTDAARVEVVRDSGWKQMRCPLASLTASASGGSNLTVDPACWNNNHTSVPHPGFPFNGAGLPTLDGVSWLENAYQLLGTPGQFYLDQDAGHLYYVPRPGEDLATADVELPVASQLVDASGTPGHLAPLDDTDWRAVYTGSWNYSGGRPLGDLNADVHYTSTDGDAVSYTFTGTGIQMLSETNDDEGSADVYVDGTKVSTVSGDGPVRLAQQAMVSVTGLAKGTHTLRVVKTGGSYLLVDGFTVIPDAIAPVHDITFSGLTFTGTAWTAPTAAGYVDNQAGVLWDPTTHTPTRIPAAVQVHRGLRITFDGDTVTHTGTSGIDLADQTQDSAVTGSTVTDTAGTGVAIGEVDDYYQTDPALMTSGDTVSGSVVQFPGQEYADAVGIWVGYSRGTTLSHNDVGYTPYSGISIGWGWGWASDCTLQAKQGLPTPCAHGTTYAGGHHIVGNHVHSVMGALFDGGPIYTLGGLASPAEFTGNVLAECIDGCNMIYHDEGSSQWNTHDNLVRYGNGSLWLNLWTPSIHDDSIHDNWSDTAAYNDNGTNISFQQATVVTDGNWPAAAQALVAAAGPGIRPGPQADDDDLRVAYSGSWSSSGSRNLGDLDNGVHYTEHDGASATLTFTGTAVGFLTETNSDEGDVGITLDGVSRGTVSADTPQRHVQQKLWSVSGLSDGPHTLTVTKRGGSYLLVDGFTLS</sequence>
<dbReference type="STRING" id="310780.SAMN05216267_101225"/>
<evidence type="ECO:0000313" key="3">
    <source>
        <dbReference type="Proteomes" id="UP000181951"/>
    </source>
</evidence>
<gene>
    <name evidence="2" type="ORF">SAMN05216267_101225</name>
</gene>